<dbReference type="Gene3D" id="3.90.550.10">
    <property type="entry name" value="Spore Coat Polysaccharide Biosynthesis Protein SpsA, Chain A"/>
    <property type="match status" value="1"/>
</dbReference>
<dbReference type="Pfam" id="PF00535">
    <property type="entry name" value="Glycos_transf_2"/>
    <property type="match status" value="1"/>
</dbReference>
<dbReference type="AlphaFoldDB" id="A0A1C4GJA9"/>
<evidence type="ECO:0000256" key="2">
    <source>
        <dbReference type="ARBA" id="ARBA00006739"/>
    </source>
</evidence>
<dbReference type="InterPro" id="IPR029044">
    <property type="entry name" value="Nucleotide-diphossugar_trans"/>
</dbReference>
<dbReference type="EMBL" id="FMBI01000052">
    <property type="protein sequence ID" value="SCC68216.1"/>
    <property type="molecule type" value="Genomic_DNA"/>
</dbReference>
<organism evidence="6 7">
    <name type="scientific">Bacillus thuringiensis</name>
    <dbReference type="NCBI Taxonomy" id="1428"/>
    <lineage>
        <taxon>Bacteria</taxon>
        <taxon>Bacillati</taxon>
        <taxon>Bacillota</taxon>
        <taxon>Bacilli</taxon>
        <taxon>Bacillales</taxon>
        <taxon>Bacillaceae</taxon>
        <taxon>Bacillus</taxon>
        <taxon>Bacillus cereus group</taxon>
    </lineage>
</organism>
<reference evidence="6 7" key="1">
    <citation type="submission" date="2016-08" db="EMBL/GenBank/DDBJ databases">
        <authorList>
            <person name="Seilhamer J.J."/>
        </authorList>
    </citation>
    <scope>NUCLEOTIDE SEQUENCE [LARGE SCALE GENOMIC DNA]</scope>
    <source>
        <strain evidence="6 7">IEBC_T61001</strain>
    </source>
</reference>
<evidence type="ECO:0000313" key="7">
    <source>
        <dbReference type="Proteomes" id="UP000195991"/>
    </source>
</evidence>
<dbReference type="SUPFAM" id="SSF53448">
    <property type="entry name" value="Nucleotide-diphospho-sugar transferases"/>
    <property type="match status" value="1"/>
</dbReference>
<comment type="pathway">
    <text evidence="1">Cell wall biogenesis; cell wall polysaccharide biosynthesis.</text>
</comment>
<dbReference type="PANTHER" id="PTHR43179:SF12">
    <property type="entry name" value="GALACTOFURANOSYLTRANSFERASE GLFT2"/>
    <property type="match status" value="1"/>
</dbReference>
<evidence type="ECO:0000256" key="3">
    <source>
        <dbReference type="ARBA" id="ARBA00022676"/>
    </source>
</evidence>
<evidence type="ECO:0000256" key="4">
    <source>
        <dbReference type="ARBA" id="ARBA00022679"/>
    </source>
</evidence>
<evidence type="ECO:0000259" key="5">
    <source>
        <dbReference type="Pfam" id="PF00535"/>
    </source>
</evidence>
<protein>
    <submittedName>
        <fullName evidence="6">dTDP-rhamnosyl transferase</fullName>
        <ecNumber evidence="6">2.4.-.-</ecNumber>
    </submittedName>
</protein>
<name>A0A1C4GJA9_BACTU</name>
<feature type="domain" description="Glycosyltransferase 2-like" evidence="5">
    <location>
        <begin position="7"/>
        <end position="128"/>
    </location>
</feature>
<accession>A0A1C4GJA9</accession>
<dbReference type="GO" id="GO:0016757">
    <property type="term" value="F:glycosyltransferase activity"/>
    <property type="evidence" value="ECO:0007669"/>
    <property type="project" value="UniProtKB-KW"/>
</dbReference>
<evidence type="ECO:0000256" key="1">
    <source>
        <dbReference type="ARBA" id="ARBA00004776"/>
    </source>
</evidence>
<gene>
    <name evidence="6" type="ORF">BTT61001_05995</name>
</gene>
<dbReference type="PANTHER" id="PTHR43179">
    <property type="entry name" value="RHAMNOSYLTRANSFERASE WBBL"/>
    <property type="match status" value="1"/>
</dbReference>
<proteinExistence type="inferred from homology"/>
<sequence length="292" mass="34019">MKKEVCAVIVSYNPEENIYQNVKKIKSLIDFVVIVDNGSSSDESKRLLEKIERDIENCTIIYNEKNLGIATALNQGCEYAERNGFNWALTLDDDSSVPENMIENLLKAYNDKKDEKIMILAPVITDYNGKGKKRSSGYIDAAITSGSLINTKSFSLVGWFKDEYFIDMVDIEYCFRLKKNGYKVYQVEDAILRHRLGREKHILKIGKKEWKALNHNEIRKYYIYRNTVQLYKEYLFRYPIRVFLSTKGVFKIMIDTIVIEENKFKKIKMMGKGFIDGLRNNMGSLNNKEISR</sequence>
<dbReference type="EC" id="2.4.-.-" evidence="6"/>
<evidence type="ECO:0000313" key="6">
    <source>
        <dbReference type="EMBL" id="SCC68216.1"/>
    </source>
</evidence>
<dbReference type="CDD" id="cd02526">
    <property type="entry name" value="GT2_RfbF_like"/>
    <property type="match status" value="1"/>
</dbReference>
<dbReference type="RefSeq" id="WP_087985955.1">
    <property type="nucleotide sequence ID" value="NZ_FMBI01000052.1"/>
</dbReference>
<keyword evidence="3 6" id="KW-0328">Glycosyltransferase</keyword>
<keyword evidence="4 6" id="KW-0808">Transferase</keyword>
<comment type="similarity">
    <text evidence="2">Belongs to the glycosyltransferase 2 family.</text>
</comment>
<dbReference type="Proteomes" id="UP000195991">
    <property type="component" value="Unassembled WGS sequence"/>
</dbReference>
<dbReference type="InterPro" id="IPR001173">
    <property type="entry name" value="Glyco_trans_2-like"/>
</dbReference>